<dbReference type="RefSeq" id="WP_394457849.1">
    <property type="nucleotide sequence ID" value="NZ_JBIGHZ010000001.1"/>
</dbReference>
<reference evidence="1 2" key="1">
    <citation type="submission" date="2024-08" db="EMBL/GenBank/DDBJ databases">
        <authorList>
            <person name="Lu H."/>
        </authorList>
    </citation>
    <scope>NUCLEOTIDE SEQUENCE [LARGE SCALE GENOMIC DNA]</scope>
    <source>
        <strain evidence="1 2">BYS180W</strain>
    </source>
</reference>
<dbReference type="Proteomes" id="UP001606099">
    <property type="component" value="Unassembled WGS sequence"/>
</dbReference>
<evidence type="ECO:0000313" key="1">
    <source>
        <dbReference type="EMBL" id="MFG6446750.1"/>
    </source>
</evidence>
<organism evidence="1 2">
    <name type="scientific">Roseateles rivi</name>
    <dbReference type="NCBI Taxonomy" id="3299028"/>
    <lineage>
        <taxon>Bacteria</taxon>
        <taxon>Pseudomonadati</taxon>
        <taxon>Pseudomonadota</taxon>
        <taxon>Betaproteobacteria</taxon>
        <taxon>Burkholderiales</taxon>
        <taxon>Sphaerotilaceae</taxon>
        <taxon>Roseateles</taxon>
    </lineage>
</organism>
<name>A0ABW7FR05_9BURK</name>
<dbReference type="Pfam" id="PF11142">
    <property type="entry name" value="DUF2917"/>
    <property type="match status" value="1"/>
</dbReference>
<comment type="caution">
    <text evidence="1">The sequence shown here is derived from an EMBL/GenBank/DDBJ whole genome shotgun (WGS) entry which is preliminary data.</text>
</comment>
<accession>A0ABW7FR05</accession>
<evidence type="ECO:0000313" key="2">
    <source>
        <dbReference type="Proteomes" id="UP001606099"/>
    </source>
</evidence>
<protein>
    <submittedName>
        <fullName evidence="1">DUF2917 domain-containing protein</fullName>
    </submittedName>
</protein>
<keyword evidence="2" id="KW-1185">Reference proteome</keyword>
<dbReference type="EMBL" id="JBIGHZ010000001">
    <property type="protein sequence ID" value="MFG6446750.1"/>
    <property type="molecule type" value="Genomic_DNA"/>
</dbReference>
<proteinExistence type="predicted"/>
<sequence length="130" mass="14366">MTNVFFTWINGVLLAPVLSREDAGGAWWELAQAQLLRHTVGAQGLRVRVVAGRLWITPTVMDGAAPDWAMGPGDILDLPPGLVVVVEALRPARFELLVPPQVRVQMCPRPVQRPMGWRVGKLGRWRPATD</sequence>
<gene>
    <name evidence="1" type="ORF">ACG0Z6_00685</name>
</gene>
<dbReference type="InterPro" id="IPR021317">
    <property type="entry name" value="DUF2917"/>
</dbReference>